<keyword evidence="1" id="KW-0812">Transmembrane</keyword>
<dbReference type="EMBL" id="JBHUEE010000001">
    <property type="protein sequence ID" value="MFD1716213.1"/>
    <property type="molecule type" value="Genomic_DNA"/>
</dbReference>
<protein>
    <recommendedName>
        <fullName evidence="4">Integral membrane protein</fullName>
    </recommendedName>
</protein>
<feature type="transmembrane region" description="Helical" evidence="1">
    <location>
        <begin position="16"/>
        <end position="39"/>
    </location>
</feature>
<proteinExistence type="predicted"/>
<organism evidence="2 3">
    <name type="scientific">Georgenia deserti</name>
    <dbReference type="NCBI Taxonomy" id="2093781"/>
    <lineage>
        <taxon>Bacteria</taxon>
        <taxon>Bacillati</taxon>
        <taxon>Actinomycetota</taxon>
        <taxon>Actinomycetes</taxon>
        <taxon>Micrococcales</taxon>
        <taxon>Bogoriellaceae</taxon>
        <taxon>Georgenia</taxon>
    </lineage>
</organism>
<comment type="caution">
    <text evidence="2">The sequence shown here is derived from an EMBL/GenBank/DDBJ whole genome shotgun (WGS) entry which is preliminary data.</text>
</comment>
<keyword evidence="1" id="KW-0472">Membrane</keyword>
<feature type="transmembrane region" description="Helical" evidence="1">
    <location>
        <begin position="60"/>
        <end position="81"/>
    </location>
</feature>
<gene>
    <name evidence="2" type="ORF">ACFSE6_00060</name>
</gene>
<evidence type="ECO:0000256" key="1">
    <source>
        <dbReference type="SAM" id="Phobius"/>
    </source>
</evidence>
<reference evidence="3" key="1">
    <citation type="journal article" date="2019" name="Int. J. Syst. Evol. Microbiol.">
        <title>The Global Catalogue of Microorganisms (GCM) 10K type strain sequencing project: providing services to taxonomists for standard genome sequencing and annotation.</title>
        <authorList>
            <consortium name="The Broad Institute Genomics Platform"/>
            <consortium name="The Broad Institute Genome Sequencing Center for Infectious Disease"/>
            <person name="Wu L."/>
            <person name="Ma J."/>
        </authorList>
    </citation>
    <scope>NUCLEOTIDE SEQUENCE [LARGE SCALE GENOMIC DNA]</scope>
    <source>
        <strain evidence="3">JCM 17130</strain>
    </source>
</reference>
<name>A0ABW4KYG9_9MICO</name>
<keyword evidence="1" id="KW-1133">Transmembrane helix</keyword>
<evidence type="ECO:0008006" key="4">
    <source>
        <dbReference type="Google" id="ProtNLM"/>
    </source>
</evidence>
<dbReference type="Proteomes" id="UP001597277">
    <property type="component" value="Unassembled WGS sequence"/>
</dbReference>
<feature type="transmembrane region" description="Helical" evidence="1">
    <location>
        <begin position="87"/>
        <end position="120"/>
    </location>
</feature>
<sequence length="130" mass="13396">MPADSTPTTGRSPRQVAHLVATVLAIVAALVVALAPLGVETSMSGSGEEVVRRVSFVESQGPWVLGPCAVPVGLAAAPVMLRDSRAIAILTAGLLLVFVLVSLASFGLFFLPAALAAVTAVALPDRRRRR</sequence>
<evidence type="ECO:0000313" key="2">
    <source>
        <dbReference type="EMBL" id="MFD1716213.1"/>
    </source>
</evidence>
<keyword evidence="3" id="KW-1185">Reference proteome</keyword>
<evidence type="ECO:0000313" key="3">
    <source>
        <dbReference type="Proteomes" id="UP001597277"/>
    </source>
</evidence>
<accession>A0ABW4KYG9</accession>
<dbReference type="RefSeq" id="WP_388001664.1">
    <property type="nucleotide sequence ID" value="NZ_JBHUEE010000001.1"/>
</dbReference>